<keyword evidence="4 8" id="KW-0547">Nucleotide-binding</keyword>
<dbReference type="PANTHER" id="PTHR30050:SF2">
    <property type="entry name" value="CHROMOSOMAL REPLICATION INITIATOR PROTEIN DNAA"/>
    <property type="match status" value="1"/>
</dbReference>
<dbReference type="EMBL" id="JAIQ01000072">
    <property type="protein sequence ID" value="KLE01163.1"/>
    <property type="molecule type" value="Genomic_DNA"/>
</dbReference>
<protein>
    <recommendedName>
        <fullName evidence="8 9">Chromosomal replication initiator protein DnaA</fullName>
    </recommendedName>
</protein>
<evidence type="ECO:0000256" key="4">
    <source>
        <dbReference type="ARBA" id="ARBA00022741"/>
    </source>
</evidence>
<dbReference type="HAMAP" id="MF_00377">
    <property type="entry name" value="DnaA_bact"/>
    <property type="match status" value="1"/>
</dbReference>
<dbReference type="Gene3D" id="1.10.8.60">
    <property type="match status" value="1"/>
</dbReference>
<feature type="binding site" evidence="8">
    <location>
        <position position="147"/>
    </location>
    <ligand>
        <name>ATP</name>
        <dbReference type="ChEBI" id="CHEBI:30616"/>
    </ligand>
</feature>
<dbReference type="InterPro" id="IPR020591">
    <property type="entry name" value="Chromosome_initiator_DnaA-like"/>
</dbReference>
<comment type="caution">
    <text evidence="14">The sequence shown here is derived from an EMBL/GenBank/DDBJ whole genome shotgun (WGS) entry which is preliminary data.</text>
</comment>
<comment type="function">
    <text evidence="8 10">Plays an essential role in the initiation and regulation of chromosomal replication. ATP-DnaA binds to the origin of replication (oriC) to initiate formation of the DNA replication initiation complex once per cell cycle. Binds the DnaA box (a 9 base pair repeat at the origin) and separates the double-stranded (ds)DNA. Forms a right-handed helical filament on oriC DNA; dsDNA binds to the exterior of the filament while single-stranded (ss)DNA is stabiized in the filament's interior. The ATP-DnaA-oriC complex binds and stabilizes one strand of the AT-rich DNA unwinding element (DUE), permitting loading of DNA polymerase. After initiation quickly degrades to an ADP-DnaA complex that is not apt for DNA replication. Binds acidic phospholipids.</text>
</comment>
<dbReference type="AlphaFoldDB" id="A0A0G9KAD9"/>
<evidence type="ECO:0000256" key="10">
    <source>
        <dbReference type="RuleBase" id="RU000577"/>
    </source>
</evidence>
<keyword evidence="5 8" id="KW-0067">ATP-binding</keyword>
<feature type="binding site" evidence="8">
    <location>
        <position position="145"/>
    </location>
    <ligand>
        <name>ATP</name>
        <dbReference type="ChEBI" id="CHEBI:30616"/>
    </ligand>
</feature>
<dbReference type="RefSeq" id="WP_012011924.1">
    <property type="nucleotide sequence ID" value="NZ_JAIQ01000072.1"/>
</dbReference>
<dbReference type="SUPFAM" id="SSF48295">
    <property type="entry name" value="TrpR-like"/>
    <property type="match status" value="1"/>
</dbReference>
<keyword evidence="3 8" id="KW-0235">DNA replication</keyword>
<dbReference type="InterPro" id="IPR010921">
    <property type="entry name" value="Trp_repressor/repl_initiator"/>
</dbReference>
<dbReference type="GeneID" id="24304941"/>
<dbReference type="InterPro" id="IPR038454">
    <property type="entry name" value="DnaA_N_sf"/>
</dbReference>
<dbReference type="SMR" id="A0A0G9KAD9"/>
<dbReference type="Pfam" id="PF11638">
    <property type="entry name" value="DnaA_N"/>
    <property type="match status" value="1"/>
</dbReference>
<evidence type="ECO:0000256" key="11">
    <source>
        <dbReference type="RuleBase" id="RU004227"/>
    </source>
</evidence>
<dbReference type="InterPro" id="IPR003593">
    <property type="entry name" value="AAA+_ATPase"/>
</dbReference>
<dbReference type="NCBIfam" id="TIGR00362">
    <property type="entry name" value="DnaA"/>
    <property type="match status" value="1"/>
</dbReference>
<dbReference type="InterPro" id="IPR013159">
    <property type="entry name" value="DnaA_C"/>
</dbReference>
<dbReference type="GO" id="GO:0005524">
    <property type="term" value="F:ATP binding"/>
    <property type="evidence" value="ECO:0007669"/>
    <property type="project" value="UniProtKB-UniRule"/>
</dbReference>
<reference evidence="14 15" key="1">
    <citation type="submission" date="2014-01" db="EMBL/GenBank/DDBJ databases">
        <title>Development of a Comparative Genomic Fingerprinting Assay for High Resolution Genotyping of Arcobacter butzleri.</title>
        <authorList>
            <person name="Webb A.L."/>
            <person name="Inglis G.D."/>
            <person name="Kruczkiewicz P."/>
            <person name="Selinger L.B."/>
            <person name="Taboada E.N."/>
        </authorList>
    </citation>
    <scope>NUCLEOTIDE SEQUENCE [LARGE SCALE GENOMIC DNA]</scope>
    <source>
        <strain evidence="14 15">L348</strain>
    </source>
</reference>
<dbReference type="GO" id="GO:0008289">
    <property type="term" value="F:lipid binding"/>
    <property type="evidence" value="ECO:0007669"/>
    <property type="project" value="UniProtKB-KW"/>
</dbReference>
<comment type="similarity">
    <text evidence="1 8 11">Belongs to the DnaA family.</text>
</comment>
<dbReference type="PRINTS" id="PR00051">
    <property type="entry name" value="DNAA"/>
</dbReference>
<sequence length="438" mass="50088">MTTKEFLTIIQKEANQIDYERYLKQLVYKKVSSDNKIAIFEVNNKYIASWIKSKFTNLIQHCFEIYDGSKPTIEIKLSNEKKSKKEILKEQTQNESTESTILNPSYTFDSFVVGPSNQMAYNASLAVANKPGIQYNPLFIYGGTGLGKTHLLQAVGNHAIEKGNTVIYVTIEQFMNDFTFSIKNKNMEHFRNKYRKCDVLLIDDIQFLSGKEQTQEEFFHTFNELHNAKKQIVMTSDRLPSQIAGLVDRLKSRFEWGLTADVQIPGLETKIAIIEKKSELNGICLSREIINFIATNLDNSIREIEGVLIRINASASLLNQEITLPMVQGLLKEQIKETKENVKLPDIINIVANQLNIKPSDIKSKKRTATVANARRIVIYLVRELTHNSMPDIAKFLGMKDHSAISHNIKKANELIEKDENFKLIIENLKNKIINSRE</sequence>
<dbReference type="GO" id="GO:0006270">
    <property type="term" value="P:DNA replication initiation"/>
    <property type="evidence" value="ECO:0007669"/>
    <property type="project" value="UniProtKB-UniRule"/>
</dbReference>
<dbReference type="Pfam" id="PF08299">
    <property type="entry name" value="Bac_DnaA_C"/>
    <property type="match status" value="1"/>
</dbReference>
<dbReference type="InterPro" id="IPR013317">
    <property type="entry name" value="DnaA_dom"/>
</dbReference>
<keyword evidence="2 8" id="KW-0963">Cytoplasm</keyword>
<dbReference type="FunFam" id="3.40.50.300:FF:000668">
    <property type="entry name" value="Chromosomal replication initiator protein DnaA"/>
    <property type="match status" value="1"/>
</dbReference>
<dbReference type="GO" id="GO:0003688">
    <property type="term" value="F:DNA replication origin binding"/>
    <property type="evidence" value="ECO:0007669"/>
    <property type="project" value="UniProtKB-UniRule"/>
</dbReference>
<dbReference type="SMART" id="SM00382">
    <property type="entry name" value="AAA"/>
    <property type="match status" value="1"/>
</dbReference>
<evidence type="ECO:0000313" key="15">
    <source>
        <dbReference type="Proteomes" id="UP000035514"/>
    </source>
</evidence>
<gene>
    <name evidence="8" type="primary">dnaA</name>
    <name evidence="14" type="ORF">AA20_04195</name>
</gene>
<dbReference type="InterPro" id="IPR027417">
    <property type="entry name" value="P-loop_NTPase"/>
</dbReference>
<comment type="subcellular location">
    <subcellularLocation>
        <location evidence="8">Cytoplasm</location>
    </subcellularLocation>
</comment>
<dbReference type="PATRIC" id="fig|1447256.3.peg.812"/>
<comment type="subunit">
    <text evidence="8">Oligomerizes as a right-handed, spiral filament on DNA at oriC.</text>
</comment>
<evidence type="ECO:0000256" key="7">
    <source>
        <dbReference type="ARBA" id="ARBA00023125"/>
    </source>
</evidence>
<dbReference type="GO" id="GO:0005737">
    <property type="term" value="C:cytoplasm"/>
    <property type="evidence" value="ECO:0007669"/>
    <property type="project" value="UniProtKB-SubCell"/>
</dbReference>
<dbReference type="Gene3D" id="3.30.300.180">
    <property type="match status" value="1"/>
</dbReference>
<feature type="binding site" evidence="8">
    <location>
        <position position="148"/>
    </location>
    <ligand>
        <name>ATP</name>
        <dbReference type="ChEBI" id="CHEBI:30616"/>
    </ligand>
</feature>
<dbReference type="Gene3D" id="3.40.50.300">
    <property type="entry name" value="P-loop containing nucleotide triphosphate hydrolases"/>
    <property type="match status" value="1"/>
</dbReference>
<comment type="caution">
    <text evidence="8">Lacks conserved residue(s) required for the propagation of feature annotation.</text>
</comment>
<dbReference type="Gene3D" id="1.10.1750.10">
    <property type="match status" value="1"/>
</dbReference>
<keyword evidence="7 8" id="KW-0238">DNA-binding</keyword>
<dbReference type="CDD" id="cd06571">
    <property type="entry name" value="Bac_DnaA_C"/>
    <property type="match status" value="1"/>
</dbReference>
<evidence type="ECO:0000313" key="14">
    <source>
        <dbReference type="EMBL" id="KLE01163.1"/>
    </source>
</evidence>
<feature type="region of interest" description="Domain IV, binds dsDNA" evidence="8">
    <location>
        <begin position="316"/>
        <end position="438"/>
    </location>
</feature>
<organism evidence="14 15">
    <name type="scientific">Aliarcobacter butzleri L348</name>
    <dbReference type="NCBI Taxonomy" id="1447256"/>
    <lineage>
        <taxon>Bacteria</taxon>
        <taxon>Pseudomonadati</taxon>
        <taxon>Campylobacterota</taxon>
        <taxon>Epsilonproteobacteria</taxon>
        <taxon>Campylobacterales</taxon>
        <taxon>Arcobacteraceae</taxon>
        <taxon>Aliarcobacter</taxon>
    </lineage>
</organism>
<accession>A0A0G9KAD9</accession>
<evidence type="ECO:0000256" key="8">
    <source>
        <dbReference type="HAMAP-Rule" id="MF_00377"/>
    </source>
</evidence>
<dbReference type="CDD" id="cd00009">
    <property type="entry name" value="AAA"/>
    <property type="match status" value="1"/>
</dbReference>
<evidence type="ECO:0000256" key="1">
    <source>
        <dbReference type="ARBA" id="ARBA00006583"/>
    </source>
</evidence>
<feature type="binding site" evidence="8">
    <location>
        <position position="149"/>
    </location>
    <ligand>
        <name>ATP</name>
        <dbReference type="ChEBI" id="CHEBI:30616"/>
    </ligand>
</feature>
<evidence type="ECO:0000256" key="9">
    <source>
        <dbReference type="NCBIfam" id="TIGR00362"/>
    </source>
</evidence>
<name>A0A0G9KAD9_9BACT</name>
<evidence type="ECO:0000259" key="13">
    <source>
        <dbReference type="SMART" id="SM00760"/>
    </source>
</evidence>
<dbReference type="SMART" id="SM00760">
    <property type="entry name" value="Bac_DnaA_C"/>
    <property type="match status" value="1"/>
</dbReference>
<dbReference type="SUPFAM" id="SSF52540">
    <property type="entry name" value="P-loop containing nucleoside triphosphate hydrolases"/>
    <property type="match status" value="1"/>
</dbReference>
<evidence type="ECO:0000256" key="5">
    <source>
        <dbReference type="ARBA" id="ARBA00022840"/>
    </source>
</evidence>
<evidence type="ECO:0000256" key="6">
    <source>
        <dbReference type="ARBA" id="ARBA00023121"/>
    </source>
</evidence>
<dbReference type="GO" id="GO:0006275">
    <property type="term" value="P:regulation of DNA replication"/>
    <property type="evidence" value="ECO:0007669"/>
    <property type="project" value="UniProtKB-UniRule"/>
</dbReference>
<keyword evidence="6 8" id="KW-0446">Lipid-binding</keyword>
<evidence type="ECO:0000256" key="3">
    <source>
        <dbReference type="ARBA" id="ARBA00022705"/>
    </source>
</evidence>
<comment type="domain">
    <text evidence="8">Domain I is involved in oligomerization and binding regulators, domain II is flexibile and of varying length in different bacteria, domain III forms the AAA+ region, while domain IV binds dsDNA.</text>
</comment>
<dbReference type="InterPro" id="IPR024633">
    <property type="entry name" value="DnaA_N_dom"/>
</dbReference>
<evidence type="ECO:0000256" key="2">
    <source>
        <dbReference type="ARBA" id="ARBA00022490"/>
    </source>
</evidence>
<evidence type="ECO:0000259" key="12">
    <source>
        <dbReference type="SMART" id="SM00382"/>
    </source>
</evidence>
<dbReference type="GO" id="GO:0005886">
    <property type="term" value="C:plasma membrane"/>
    <property type="evidence" value="ECO:0007669"/>
    <property type="project" value="TreeGrafter"/>
</dbReference>
<feature type="region of interest" description="Domain I, interacts with DnaA modulators" evidence="8">
    <location>
        <begin position="1"/>
        <end position="91"/>
    </location>
</feature>
<dbReference type="Proteomes" id="UP000035514">
    <property type="component" value="Unassembled WGS sequence"/>
</dbReference>
<dbReference type="PANTHER" id="PTHR30050">
    <property type="entry name" value="CHROMOSOMAL REPLICATION INITIATOR PROTEIN DNAA"/>
    <property type="match status" value="1"/>
</dbReference>
<feature type="domain" description="AAA+ ATPase" evidence="12">
    <location>
        <begin position="134"/>
        <end position="260"/>
    </location>
</feature>
<dbReference type="InterPro" id="IPR001957">
    <property type="entry name" value="Chromosome_initiator_DnaA"/>
</dbReference>
<dbReference type="Pfam" id="PF00308">
    <property type="entry name" value="Bac_DnaA"/>
    <property type="match status" value="1"/>
</dbReference>
<feature type="domain" description="Chromosomal replication initiator DnaA C-terminal" evidence="13">
    <location>
        <begin position="343"/>
        <end position="412"/>
    </location>
</feature>
<proteinExistence type="inferred from homology"/>